<comment type="subcellular location">
    <subcellularLocation>
        <location evidence="2">Cytoplasm</location>
    </subcellularLocation>
</comment>
<protein>
    <recommendedName>
        <fullName evidence="3">Phosphocarrier protein HPr</fullName>
    </recommendedName>
</protein>
<dbReference type="CDD" id="cd00367">
    <property type="entry name" value="PTS-HPr_like"/>
    <property type="match status" value="1"/>
</dbReference>
<dbReference type="InterPro" id="IPR050399">
    <property type="entry name" value="HPr"/>
</dbReference>
<name>A0A084JJJ3_9FIRM</name>
<comment type="caution">
    <text evidence="7">The sequence shown here is derived from an EMBL/GenBank/DDBJ whole genome shotgun (WGS) entry which is preliminary data.</text>
</comment>
<evidence type="ECO:0000313" key="8">
    <source>
        <dbReference type="Proteomes" id="UP000028525"/>
    </source>
</evidence>
<dbReference type="PANTHER" id="PTHR33705:SF2">
    <property type="entry name" value="PHOSPHOCARRIER PROTEIN NPR"/>
    <property type="match status" value="1"/>
</dbReference>
<comment type="function">
    <text evidence="1">General (non sugar-specific) component of the phosphoenolpyruvate-dependent sugar phosphotransferase system (sugar PTS). This major carbohydrate active-transport system catalyzes the phosphorylation of incoming sugar substrates concomitantly with their translocation across the cell membrane. The phosphoryl group from phosphoenolpyruvate (PEP) is transferred to the phosphoryl carrier protein HPr by enzyme I. Phospho-HPr then transfers it to the PTS EIIA domain.</text>
</comment>
<sequence length="84" mass="9656">MREYLYEIKDPLGLHARPASIIFMEARKYSCSIEVQWESDKADCKSLLALMGLEAKRGSIIRFRFDGEDEEAAMTAFCTVLEEM</sequence>
<dbReference type="RefSeq" id="WP_038283046.1">
    <property type="nucleotide sequence ID" value="NZ_JPME01000020.1"/>
</dbReference>
<keyword evidence="5" id="KW-0598">Phosphotransferase system</keyword>
<dbReference type="AlphaFoldDB" id="A0A084JJJ3"/>
<dbReference type="PROSITE" id="PS51350">
    <property type="entry name" value="PTS_HPR_DOM"/>
    <property type="match status" value="1"/>
</dbReference>
<dbReference type="Pfam" id="PF00381">
    <property type="entry name" value="PTS-HPr"/>
    <property type="match status" value="1"/>
</dbReference>
<evidence type="ECO:0000256" key="3">
    <source>
        <dbReference type="ARBA" id="ARBA00020422"/>
    </source>
</evidence>
<gene>
    <name evidence="7" type="ORF">IO98_16895</name>
</gene>
<proteinExistence type="predicted"/>
<dbReference type="InterPro" id="IPR001020">
    <property type="entry name" value="PTS_HPr_His_P_site"/>
</dbReference>
<evidence type="ECO:0000259" key="6">
    <source>
        <dbReference type="PROSITE" id="PS51350"/>
    </source>
</evidence>
<dbReference type="InterPro" id="IPR035895">
    <property type="entry name" value="HPr-like_sf"/>
</dbReference>
<keyword evidence="8" id="KW-1185">Reference proteome</keyword>
<dbReference type="InterPro" id="IPR000032">
    <property type="entry name" value="HPr-like"/>
</dbReference>
<dbReference type="Proteomes" id="UP000028525">
    <property type="component" value="Unassembled WGS sequence"/>
</dbReference>
<dbReference type="OrthoDB" id="9809047at2"/>
<dbReference type="GO" id="GO:0005737">
    <property type="term" value="C:cytoplasm"/>
    <property type="evidence" value="ECO:0007669"/>
    <property type="project" value="UniProtKB-SubCell"/>
</dbReference>
<reference evidence="7 8" key="1">
    <citation type="submission" date="2014-07" db="EMBL/GenBank/DDBJ databases">
        <title>Draft genome of Clostridium celerecrescens 152B isolated from sediments associated with methane hydrate from Krishna Godavari basin.</title>
        <authorList>
            <person name="Honkalas V.S."/>
            <person name="Dabir A.P."/>
            <person name="Arora P."/>
            <person name="Dhakephalkar P.K."/>
        </authorList>
    </citation>
    <scope>NUCLEOTIDE SEQUENCE [LARGE SCALE GENOMIC DNA]</scope>
    <source>
        <strain evidence="7 8">152B</strain>
    </source>
</reference>
<dbReference type="PRINTS" id="PR00107">
    <property type="entry name" value="PHOSPHOCPHPR"/>
</dbReference>
<accession>A0A084JJJ3</accession>
<keyword evidence="4" id="KW-0963">Cytoplasm</keyword>
<dbReference type="SUPFAM" id="SSF55594">
    <property type="entry name" value="HPr-like"/>
    <property type="match status" value="1"/>
</dbReference>
<evidence type="ECO:0000313" key="7">
    <source>
        <dbReference type="EMBL" id="KEZ89127.1"/>
    </source>
</evidence>
<dbReference type="NCBIfam" id="TIGR01003">
    <property type="entry name" value="PTS_HPr_family"/>
    <property type="match status" value="1"/>
</dbReference>
<dbReference type="EMBL" id="JPME01000020">
    <property type="protein sequence ID" value="KEZ89127.1"/>
    <property type="molecule type" value="Genomic_DNA"/>
</dbReference>
<dbReference type="Gene3D" id="3.30.1340.10">
    <property type="entry name" value="HPr-like"/>
    <property type="match status" value="1"/>
</dbReference>
<evidence type="ECO:0000256" key="5">
    <source>
        <dbReference type="ARBA" id="ARBA00022683"/>
    </source>
</evidence>
<dbReference type="GO" id="GO:0009401">
    <property type="term" value="P:phosphoenolpyruvate-dependent sugar phosphotransferase system"/>
    <property type="evidence" value="ECO:0007669"/>
    <property type="project" value="UniProtKB-KW"/>
</dbReference>
<dbReference type="PANTHER" id="PTHR33705">
    <property type="entry name" value="PHOSPHOCARRIER PROTEIN HPR"/>
    <property type="match status" value="1"/>
</dbReference>
<organism evidence="7 8">
    <name type="scientific">Lacrimispora celerecrescens</name>
    <dbReference type="NCBI Taxonomy" id="29354"/>
    <lineage>
        <taxon>Bacteria</taxon>
        <taxon>Bacillati</taxon>
        <taxon>Bacillota</taxon>
        <taxon>Clostridia</taxon>
        <taxon>Lachnospirales</taxon>
        <taxon>Lachnospiraceae</taxon>
        <taxon>Lacrimispora</taxon>
    </lineage>
</organism>
<dbReference type="STRING" id="29354.IO98_16895"/>
<dbReference type="PROSITE" id="PS00369">
    <property type="entry name" value="PTS_HPR_HIS"/>
    <property type="match status" value="1"/>
</dbReference>
<feature type="domain" description="HPr" evidence="6">
    <location>
        <begin position="1"/>
        <end position="84"/>
    </location>
</feature>
<evidence type="ECO:0000256" key="1">
    <source>
        <dbReference type="ARBA" id="ARBA00003681"/>
    </source>
</evidence>
<evidence type="ECO:0000256" key="2">
    <source>
        <dbReference type="ARBA" id="ARBA00004496"/>
    </source>
</evidence>
<evidence type="ECO:0000256" key="4">
    <source>
        <dbReference type="ARBA" id="ARBA00022490"/>
    </source>
</evidence>